<evidence type="ECO:0000313" key="14">
    <source>
        <dbReference type="Proteomes" id="UP000001695"/>
    </source>
</evidence>
<dbReference type="Pfam" id="PF25967">
    <property type="entry name" value="RND-MFP_C"/>
    <property type="match status" value="1"/>
</dbReference>
<feature type="domain" description="Multidrug resistance protein MdtA-like alpha-helical hairpin" evidence="9">
    <location>
        <begin position="119"/>
        <end position="189"/>
    </location>
</feature>
<feature type="domain" description="Multidrug resistance protein MdtA-like beta-barrel" evidence="11">
    <location>
        <begin position="226"/>
        <end position="306"/>
    </location>
</feature>
<dbReference type="KEGG" id="bid:Bind_1169"/>
<feature type="domain" description="Multidrug resistance protein MdtA-like barrel-sandwich hybrid" evidence="10">
    <location>
        <begin position="78"/>
        <end position="222"/>
    </location>
</feature>
<dbReference type="PANTHER" id="PTHR30469">
    <property type="entry name" value="MULTIDRUG RESISTANCE PROTEIN MDTA"/>
    <property type="match status" value="1"/>
</dbReference>
<keyword evidence="6 8" id="KW-0472">Membrane</keyword>
<feature type="coiled-coil region" evidence="7">
    <location>
        <begin position="151"/>
        <end position="185"/>
    </location>
</feature>
<evidence type="ECO:0000256" key="2">
    <source>
        <dbReference type="ARBA" id="ARBA00009477"/>
    </source>
</evidence>
<evidence type="ECO:0000259" key="10">
    <source>
        <dbReference type="Pfam" id="PF25917"/>
    </source>
</evidence>
<keyword evidence="8" id="KW-1133">Transmembrane helix</keyword>
<dbReference type="SUPFAM" id="SSF111369">
    <property type="entry name" value="HlyD-like secretion proteins"/>
    <property type="match status" value="1"/>
</dbReference>
<gene>
    <name evidence="13" type="ordered locus">Bind_1169</name>
</gene>
<dbReference type="Pfam" id="PF25917">
    <property type="entry name" value="BSH_RND"/>
    <property type="match status" value="1"/>
</dbReference>
<dbReference type="RefSeq" id="WP_012384168.1">
    <property type="nucleotide sequence ID" value="NC_010581.1"/>
</dbReference>
<dbReference type="InterPro" id="IPR058624">
    <property type="entry name" value="MdtA-like_HH"/>
</dbReference>
<dbReference type="Pfam" id="PF25944">
    <property type="entry name" value="Beta-barrel_RND"/>
    <property type="match status" value="1"/>
</dbReference>
<protein>
    <submittedName>
        <fullName evidence="13">Efflux transporter, RND family, MFP subunit</fullName>
    </submittedName>
</protein>
<dbReference type="AlphaFoldDB" id="B2IJ48"/>
<dbReference type="Pfam" id="PF25876">
    <property type="entry name" value="HH_MFP_RND"/>
    <property type="match status" value="1"/>
</dbReference>
<keyword evidence="3" id="KW-0813">Transport</keyword>
<comment type="subcellular location">
    <subcellularLocation>
        <location evidence="1">Cell membrane</location>
    </subcellularLocation>
</comment>
<dbReference type="EMBL" id="CP001016">
    <property type="protein sequence ID" value="ACB94811.1"/>
    <property type="molecule type" value="Genomic_DNA"/>
</dbReference>
<dbReference type="InterPro" id="IPR058625">
    <property type="entry name" value="MdtA-like_BSH"/>
</dbReference>
<evidence type="ECO:0000256" key="7">
    <source>
        <dbReference type="SAM" id="Coils"/>
    </source>
</evidence>
<comment type="similarity">
    <text evidence="2">Belongs to the membrane fusion protein (MFP) (TC 8.A.1) family.</text>
</comment>
<dbReference type="Gene3D" id="1.10.287.470">
    <property type="entry name" value="Helix hairpin bin"/>
    <property type="match status" value="1"/>
</dbReference>
<dbReference type="NCBIfam" id="TIGR01730">
    <property type="entry name" value="RND_mfp"/>
    <property type="match status" value="1"/>
</dbReference>
<dbReference type="Gene3D" id="2.40.420.20">
    <property type="match status" value="1"/>
</dbReference>
<dbReference type="eggNOG" id="COG0845">
    <property type="taxonomic scope" value="Bacteria"/>
</dbReference>
<dbReference type="GO" id="GO:0015562">
    <property type="term" value="F:efflux transmembrane transporter activity"/>
    <property type="evidence" value="ECO:0007669"/>
    <property type="project" value="TreeGrafter"/>
</dbReference>
<dbReference type="InterPro" id="IPR058626">
    <property type="entry name" value="MdtA-like_b-barrel"/>
</dbReference>
<reference evidence="14" key="1">
    <citation type="submission" date="2008-03" db="EMBL/GenBank/DDBJ databases">
        <title>Complete sequence of chromosome of Beijerinckia indica subsp. indica ATCC 9039.</title>
        <authorList>
            <consortium name="US DOE Joint Genome Institute"/>
            <person name="Copeland A."/>
            <person name="Lucas S."/>
            <person name="Lapidus A."/>
            <person name="Glavina del Rio T."/>
            <person name="Dalin E."/>
            <person name="Tice H."/>
            <person name="Bruce D."/>
            <person name="Goodwin L."/>
            <person name="Pitluck S."/>
            <person name="LaButti K."/>
            <person name="Schmutz J."/>
            <person name="Larimer F."/>
            <person name="Land M."/>
            <person name="Hauser L."/>
            <person name="Kyrpides N."/>
            <person name="Mikhailova N."/>
            <person name="Dunfield P.F."/>
            <person name="Dedysh S.N."/>
            <person name="Liesack W."/>
            <person name="Saw J.H."/>
            <person name="Alam M."/>
            <person name="Chen Y."/>
            <person name="Murrell J.C."/>
            <person name="Richardson P."/>
        </authorList>
    </citation>
    <scope>NUCLEOTIDE SEQUENCE [LARGE SCALE GENOMIC DNA]</scope>
    <source>
        <strain evidence="14">ATCC 9039 / DSM 1715 / NCIMB 8712</strain>
    </source>
</reference>
<dbReference type="InterPro" id="IPR006143">
    <property type="entry name" value="RND_pump_MFP"/>
</dbReference>
<name>B2IJ48_BEII9</name>
<feature type="domain" description="Multidrug resistance protein MdtA-like C-terminal permuted SH3" evidence="12">
    <location>
        <begin position="313"/>
        <end position="370"/>
    </location>
</feature>
<dbReference type="InterPro" id="IPR058627">
    <property type="entry name" value="MdtA-like_C"/>
</dbReference>
<proteinExistence type="inferred from homology"/>
<evidence type="ECO:0000256" key="1">
    <source>
        <dbReference type="ARBA" id="ARBA00004236"/>
    </source>
</evidence>
<keyword evidence="5" id="KW-0997">Cell inner membrane</keyword>
<dbReference type="PANTHER" id="PTHR30469:SF12">
    <property type="entry name" value="MULTIDRUG RESISTANCE PROTEIN MDTA"/>
    <property type="match status" value="1"/>
</dbReference>
<evidence type="ECO:0000256" key="6">
    <source>
        <dbReference type="ARBA" id="ARBA00023136"/>
    </source>
</evidence>
<sequence>MQAQPSTRPRRSYLLPSFVALIVAAGGYSLWHMRASESSQIAAKGDSLTPAVPVQTTLAEQRDVPVYLTGIGHVQAFNTVTIKTRVDGQLQKVAFTEGQDVKAGDLLAQIDPRPYRAALDQAMAKKVQDEALLANARLDLQRYINLTKNDMGASRQQLDTQKAQVAQLEAQIRGDQALIENAQTQLGYTSITSPIDGEIGIRLVDQGNIVHASDTTGLVVVTQIHPISVIFTLPENQLDTLKTAMKSGPVTIHAMSRDGKQALADGKLAVLDNLIDQTTGTLRLKGIFLNQDGILWPGEFVSIRLLARTQPEAIIIPSTALQRGPEGYYVYAVKPDQTVEIRPLDIGQIANGVAIVNAGLHLGEPVVTAGQYRLAPGVRVEARTTQASR</sequence>
<accession>B2IJ48</accession>
<evidence type="ECO:0000313" key="13">
    <source>
        <dbReference type="EMBL" id="ACB94811.1"/>
    </source>
</evidence>
<evidence type="ECO:0000259" key="11">
    <source>
        <dbReference type="Pfam" id="PF25944"/>
    </source>
</evidence>
<evidence type="ECO:0000259" key="9">
    <source>
        <dbReference type="Pfam" id="PF25876"/>
    </source>
</evidence>
<keyword evidence="7" id="KW-0175">Coiled coil</keyword>
<keyword evidence="8" id="KW-0812">Transmembrane</keyword>
<evidence type="ECO:0000256" key="5">
    <source>
        <dbReference type="ARBA" id="ARBA00022519"/>
    </source>
</evidence>
<keyword evidence="4" id="KW-1003">Cell membrane</keyword>
<reference evidence="13 14" key="2">
    <citation type="journal article" date="2010" name="J. Bacteriol.">
        <title>Complete genome sequence of Beijerinckia indica subsp. indica.</title>
        <authorList>
            <person name="Tamas I."/>
            <person name="Dedysh S.N."/>
            <person name="Liesack W."/>
            <person name="Stott M.B."/>
            <person name="Alam M."/>
            <person name="Murrell J.C."/>
            <person name="Dunfield P.F."/>
        </authorList>
    </citation>
    <scope>NUCLEOTIDE SEQUENCE [LARGE SCALE GENOMIC DNA]</scope>
    <source>
        <strain evidence="14">ATCC 9039 / DSM 1715 / NCIMB 8712</strain>
    </source>
</reference>
<evidence type="ECO:0000256" key="4">
    <source>
        <dbReference type="ARBA" id="ARBA00022475"/>
    </source>
</evidence>
<feature type="transmembrane region" description="Helical" evidence="8">
    <location>
        <begin position="12"/>
        <end position="31"/>
    </location>
</feature>
<dbReference type="Proteomes" id="UP000001695">
    <property type="component" value="Chromosome"/>
</dbReference>
<evidence type="ECO:0000256" key="3">
    <source>
        <dbReference type="ARBA" id="ARBA00022448"/>
    </source>
</evidence>
<dbReference type="Gene3D" id="2.40.50.100">
    <property type="match status" value="1"/>
</dbReference>
<keyword evidence="14" id="KW-1185">Reference proteome</keyword>
<dbReference type="GO" id="GO:1990281">
    <property type="term" value="C:efflux pump complex"/>
    <property type="evidence" value="ECO:0007669"/>
    <property type="project" value="TreeGrafter"/>
</dbReference>
<organism evidence="13 14">
    <name type="scientific">Beijerinckia indica subsp. indica (strain ATCC 9039 / DSM 1715 / NCIMB 8712)</name>
    <dbReference type="NCBI Taxonomy" id="395963"/>
    <lineage>
        <taxon>Bacteria</taxon>
        <taxon>Pseudomonadati</taxon>
        <taxon>Pseudomonadota</taxon>
        <taxon>Alphaproteobacteria</taxon>
        <taxon>Hyphomicrobiales</taxon>
        <taxon>Beijerinckiaceae</taxon>
        <taxon>Beijerinckia</taxon>
    </lineage>
</organism>
<dbReference type="STRING" id="395963.Bind_1169"/>
<dbReference type="Gene3D" id="2.40.30.170">
    <property type="match status" value="1"/>
</dbReference>
<evidence type="ECO:0000259" key="12">
    <source>
        <dbReference type="Pfam" id="PF25967"/>
    </source>
</evidence>
<evidence type="ECO:0000256" key="8">
    <source>
        <dbReference type="SAM" id="Phobius"/>
    </source>
</evidence>
<dbReference type="HOGENOM" id="CLU_018816_2_0_5"/>